<sequence length="585" mass="63917">MRKTKIVCTIGPSSQDEKIFRQLVMNGLNVARLNFSHGSHEEHQQKIDVIKKVRRDLGTSTAIMLDTKGPEIRTRDFEFGQAELTAGQELVLTSRELLGNKDIISVTYRDFAKDVKPADTVLIDDGLISLEVIEIINETDLKCIVKNGGIIKNKKGVNVPNVQINLPAMTERDIEDIKFGIKNDVDYIAASFIRKADDVISIRRILEEENADHIMIISKIENRQGVENIDEIIEVSDGIMVARGDLGVEIPAEEVPLVQKTLISKCNDAGKPVITATQMLDSMMRNPRPTRAEVSDVATAIFEGTDSIMLSGETASGCYPLEAVITMSRIAVMIENSLDYKEILQNKNVKFENGITDSISYATCRTCLDLNASAIISATSSGYTAAAVSKYRPIAPIIAATEHERVMRKMSLYWGVYPIKISRMNSTDEIIDKSVSRALELGYIKNGDLIVITAGVPVGISGSTNLLKVHIVSELLYKKVGVGKETIIGRARVAKNASELKEKFEPGDIIVMSATDKDVVDFMSSASAIIVEEGGLTSHAFIAGLNLGKEVVVGAESCTTKIKDGELLTVNGKLGVVYRGQAHIM</sequence>
<dbReference type="FunFam" id="2.40.33.10:FF:000001">
    <property type="entry name" value="Pyruvate kinase"/>
    <property type="match status" value="1"/>
</dbReference>
<evidence type="ECO:0000256" key="2">
    <source>
        <dbReference type="ARBA" id="ARBA00001958"/>
    </source>
</evidence>
<dbReference type="InterPro" id="IPR036637">
    <property type="entry name" value="Phosphohistidine_dom_sf"/>
</dbReference>
<dbReference type="Gene3D" id="3.50.30.10">
    <property type="entry name" value="Phosphohistidine domain"/>
    <property type="match status" value="1"/>
</dbReference>
<dbReference type="InterPro" id="IPR001697">
    <property type="entry name" value="Pyr_Knase"/>
</dbReference>
<dbReference type="Pfam" id="PF02887">
    <property type="entry name" value="PK_C"/>
    <property type="match status" value="1"/>
</dbReference>
<dbReference type="PROSITE" id="PS00110">
    <property type="entry name" value="PYRUVATE_KINASE"/>
    <property type="match status" value="1"/>
</dbReference>
<evidence type="ECO:0000256" key="18">
    <source>
        <dbReference type="RuleBase" id="RU000504"/>
    </source>
</evidence>
<dbReference type="GO" id="GO:0016301">
    <property type="term" value="F:kinase activity"/>
    <property type="evidence" value="ECO:0007669"/>
    <property type="project" value="UniProtKB-KW"/>
</dbReference>
<comment type="similarity">
    <text evidence="4">In the C-terminal section; belongs to the PEP-utilizing enzyme family.</text>
</comment>
<dbReference type="NCBIfam" id="NF004491">
    <property type="entry name" value="PRK05826.1"/>
    <property type="match status" value="1"/>
</dbReference>
<feature type="domain" description="Pyruvate kinase C-terminal" evidence="21">
    <location>
        <begin position="357"/>
        <end position="470"/>
    </location>
</feature>
<dbReference type="RefSeq" id="WP_179239832.1">
    <property type="nucleotide sequence ID" value="NZ_JACBNQ010000043.1"/>
</dbReference>
<dbReference type="InterPro" id="IPR011037">
    <property type="entry name" value="Pyrv_Knase-like_insert_dom_sf"/>
</dbReference>
<evidence type="ECO:0000313" key="23">
    <source>
        <dbReference type="Proteomes" id="UP000611629"/>
    </source>
</evidence>
<dbReference type="Pfam" id="PF00224">
    <property type="entry name" value="PK"/>
    <property type="match status" value="1"/>
</dbReference>
<dbReference type="Pfam" id="PF00391">
    <property type="entry name" value="PEP-utilizers"/>
    <property type="match status" value="1"/>
</dbReference>
<dbReference type="GO" id="GO:0000287">
    <property type="term" value="F:magnesium ion binding"/>
    <property type="evidence" value="ECO:0007669"/>
    <property type="project" value="UniProtKB-UniRule"/>
</dbReference>
<gene>
    <name evidence="22" type="primary">pyk</name>
    <name evidence="22" type="ORF">HZF24_18355</name>
</gene>
<evidence type="ECO:0000256" key="9">
    <source>
        <dbReference type="ARBA" id="ARBA00022723"/>
    </source>
</evidence>
<dbReference type="InterPro" id="IPR015813">
    <property type="entry name" value="Pyrv/PenolPyrv_kinase-like_dom"/>
</dbReference>
<reference evidence="22" key="1">
    <citation type="submission" date="2020-07" db="EMBL/GenBank/DDBJ databases">
        <title>Genomic analysis of a strain of Sedimentibacter Hydroxybenzoicus DSM7310.</title>
        <authorList>
            <person name="Ma S."/>
        </authorList>
    </citation>
    <scope>NUCLEOTIDE SEQUENCE</scope>
    <source>
        <strain evidence="22">DSM 7310</strain>
    </source>
</reference>
<evidence type="ECO:0000256" key="17">
    <source>
        <dbReference type="NCBIfam" id="TIGR01064"/>
    </source>
</evidence>
<evidence type="ECO:0000256" key="5">
    <source>
        <dbReference type="ARBA" id="ARBA00008663"/>
    </source>
</evidence>
<evidence type="ECO:0000256" key="1">
    <source>
        <dbReference type="ARBA" id="ARBA00001946"/>
    </source>
</evidence>
<evidence type="ECO:0000256" key="16">
    <source>
        <dbReference type="ARBA" id="ARBA00023317"/>
    </source>
</evidence>
<evidence type="ECO:0000256" key="3">
    <source>
        <dbReference type="ARBA" id="ARBA00004997"/>
    </source>
</evidence>
<protein>
    <recommendedName>
        <fullName evidence="7 17">Pyruvate kinase</fullName>
        <ecNumber evidence="6 17">2.7.1.40</ecNumber>
    </recommendedName>
</protein>
<evidence type="ECO:0000256" key="15">
    <source>
        <dbReference type="ARBA" id="ARBA00023152"/>
    </source>
</evidence>
<evidence type="ECO:0000256" key="11">
    <source>
        <dbReference type="ARBA" id="ARBA00022777"/>
    </source>
</evidence>
<dbReference type="NCBIfam" id="TIGR01064">
    <property type="entry name" value="pyruv_kin"/>
    <property type="match status" value="1"/>
</dbReference>
<comment type="cofactor">
    <cofactor evidence="2">
        <name>K(+)</name>
        <dbReference type="ChEBI" id="CHEBI:29103"/>
    </cofactor>
</comment>
<proteinExistence type="inferred from homology"/>
<evidence type="ECO:0000313" key="22">
    <source>
        <dbReference type="EMBL" id="NYB76113.1"/>
    </source>
</evidence>
<feature type="domain" description="Pyruvate kinase barrel" evidence="19">
    <location>
        <begin position="1"/>
        <end position="324"/>
    </location>
</feature>
<dbReference type="Proteomes" id="UP000611629">
    <property type="component" value="Unassembled WGS sequence"/>
</dbReference>
<keyword evidence="11 18" id="KW-0418">Kinase</keyword>
<keyword evidence="23" id="KW-1185">Reference proteome</keyword>
<comment type="similarity">
    <text evidence="5 18">Belongs to the pyruvate kinase family.</text>
</comment>
<keyword evidence="12" id="KW-0067">ATP-binding</keyword>
<dbReference type="GO" id="GO:0030955">
    <property type="term" value="F:potassium ion binding"/>
    <property type="evidence" value="ECO:0007669"/>
    <property type="project" value="UniProtKB-UniRule"/>
</dbReference>
<evidence type="ECO:0000256" key="13">
    <source>
        <dbReference type="ARBA" id="ARBA00022842"/>
    </source>
</evidence>
<dbReference type="InterPro" id="IPR015806">
    <property type="entry name" value="Pyrv_Knase_insert_dom_sf"/>
</dbReference>
<dbReference type="GO" id="GO:0004743">
    <property type="term" value="F:pyruvate kinase activity"/>
    <property type="evidence" value="ECO:0007669"/>
    <property type="project" value="UniProtKB-UniRule"/>
</dbReference>
<comment type="caution">
    <text evidence="22">The sequence shown here is derived from an EMBL/GenBank/DDBJ whole genome shotgun (WGS) entry which is preliminary data.</text>
</comment>
<keyword evidence="9" id="KW-0479">Metal-binding</keyword>
<dbReference type="InterPro" id="IPR036918">
    <property type="entry name" value="Pyrv_Knase_C_sf"/>
</dbReference>
<organism evidence="22 23">
    <name type="scientific">Sedimentibacter hydroxybenzoicus DSM 7310</name>
    <dbReference type="NCBI Taxonomy" id="1123245"/>
    <lineage>
        <taxon>Bacteria</taxon>
        <taxon>Bacillati</taxon>
        <taxon>Bacillota</taxon>
        <taxon>Tissierellia</taxon>
        <taxon>Sedimentibacter</taxon>
    </lineage>
</organism>
<dbReference type="FunFam" id="3.20.20.60:FF:000001">
    <property type="entry name" value="Pyruvate kinase"/>
    <property type="match status" value="1"/>
</dbReference>
<dbReference type="Gene3D" id="3.40.1380.20">
    <property type="entry name" value="Pyruvate kinase, C-terminal domain"/>
    <property type="match status" value="1"/>
</dbReference>
<evidence type="ECO:0000256" key="6">
    <source>
        <dbReference type="ARBA" id="ARBA00012142"/>
    </source>
</evidence>
<keyword evidence="16 22" id="KW-0670">Pyruvate</keyword>
<comment type="catalytic activity">
    <reaction evidence="18">
        <text>pyruvate + ATP = phosphoenolpyruvate + ADP + H(+)</text>
        <dbReference type="Rhea" id="RHEA:18157"/>
        <dbReference type="ChEBI" id="CHEBI:15361"/>
        <dbReference type="ChEBI" id="CHEBI:15378"/>
        <dbReference type="ChEBI" id="CHEBI:30616"/>
        <dbReference type="ChEBI" id="CHEBI:58702"/>
        <dbReference type="ChEBI" id="CHEBI:456216"/>
        <dbReference type="EC" id="2.7.1.40"/>
    </reaction>
</comment>
<keyword evidence="14" id="KW-0630">Potassium</keyword>
<dbReference type="GO" id="GO:0005524">
    <property type="term" value="F:ATP binding"/>
    <property type="evidence" value="ECO:0007669"/>
    <property type="project" value="UniProtKB-KW"/>
</dbReference>
<dbReference type="SUPFAM" id="SSF52935">
    <property type="entry name" value="PK C-terminal domain-like"/>
    <property type="match status" value="1"/>
</dbReference>
<dbReference type="InterPro" id="IPR015793">
    <property type="entry name" value="Pyrv_Knase_brl"/>
</dbReference>
<dbReference type="InterPro" id="IPR008279">
    <property type="entry name" value="PEP-util_enz_mobile_dom"/>
</dbReference>
<comment type="pathway">
    <text evidence="3 18">Carbohydrate degradation; glycolysis; pyruvate from D-glyceraldehyde 3-phosphate: step 5/5.</text>
</comment>
<dbReference type="InterPro" id="IPR015795">
    <property type="entry name" value="Pyrv_Knase_C"/>
</dbReference>
<evidence type="ECO:0000256" key="12">
    <source>
        <dbReference type="ARBA" id="ARBA00022840"/>
    </source>
</evidence>
<dbReference type="InterPro" id="IPR018209">
    <property type="entry name" value="Pyrv_Knase_AS"/>
</dbReference>
<keyword evidence="8 18" id="KW-0808">Transferase</keyword>
<dbReference type="PRINTS" id="PR01050">
    <property type="entry name" value="PYRUVTKNASE"/>
</dbReference>
<accession>A0A974BMV0</accession>
<evidence type="ECO:0000259" key="21">
    <source>
        <dbReference type="Pfam" id="PF02887"/>
    </source>
</evidence>
<feature type="domain" description="PEP-utilising enzyme mobile" evidence="20">
    <location>
        <begin position="504"/>
        <end position="575"/>
    </location>
</feature>
<dbReference type="InterPro" id="IPR040442">
    <property type="entry name" value="Pyrv_kinase-like_dom_sf"/>
</dbReference>
<dbReference type="SUPFAM" id="SSF50800">
    <property type="entry name" value="PK beta-barrel domain-like"/>
    <property type="match status" value="1"/>
</dbReference>
<dbReference type="EC" id="2.7.1.40" evidence="6 17"/>
<dbReference type="SUPFAM" id="SSF52009">
    <property type="entry name" value="Phosphohistidine domain"/>
    <property type="match status" value="1"/>
</dbReference>
<evidence type="ECO:0000259" key="19">
    <source>
        <dbReference type="Pfam" id="PF00224"/>
    </source>
</evidence>
<evidence type="ECO:0000256" key="7">
    <source>
        <dbReference type="ARBA" id="ARBA00018587"/>
    </source>
</evidence>
<evidence type="ECO:0000256" key="4">
    <source>
        <dbReference type="ARBA" id="ARBA00006237"/>
    </source>
</evidence>
<dbReference type="Gene3D" id="2.40.33.10">
    <property type="entry name" value="PK beta-barrel domain-like"/>
    <property type="match status" value="1"/>
</dbReference>
<evidence type="ECO:0000259" key="20">
    <source>
        <dbReference type="Pfam" id="PF00391"/>
    </source>
</evidence>
<evidence type="ECO:0000256" key="8">
    <source>
        <dbReference type="ARBA" id="ARBA00022679"/>
    </source>
</evidence>
<dbReference type="EMBL" id="JACBNQ010000043">
    <property type="protein sequence ID" value="NYB76113.1"/>
    <property type="molecule type" value="Genomic_DNA"/>
</dbReference>
<keyword evidence="13 18" id="KW-0460">Magnesium</keyword>
<dbReference type="Gene3D" id="3.20.20.60">
    <property type="entry name" value="Phosphoenolpyruvate-binding domains"/>
    <property type="match status" value="1"/>
</dbReference>
<keyword evidence="10" id="KW-0547">Nucleotide-binding</keyword>
<dbReference type="NCBIfam" id="NF004978">
    <property type="entry name" value="PRK06354.1"/>
    <property type="match status" value="1"/>
</dbReference>
<name>A0A974BMV0_SEDHY</name>
<dbReference type="AlphaFoldDB" id="A0A974BMV0"/>
<dbReference type="PANTHER" id="PTHR11817">
    <property type="entry name" value="PYRUVATE KINASE"/>
    <property type="match status" value="1"/>
</dbReference>
<evidence type="ECO:0000256" key="14">
    <source>
        <dbReference type="ARBA" id="ARBA00022958"/>
    </source>
</evidence>
<keyword evidence="15 18" id="KW-0324">Glycolysis</keyword>
<evidence type="ECO:0000256" key="10">
    <source>
        <dbReference type="ARBA" id="ARBA00022741"/>
    </source>
</evidence>
<comment type="cofactor">
    <cofactor evidence="1">
        <name>Mg(2+)</name>
        <dbReference type="ChEBI" id="CHEBI:18420"/>
    </cofactor>
</comment>
<dbReference type="GO" id="GO:0006950">
    <property type="term" value="P:response to stress"/>
    <property type="evidence" value="ECO:0007669"/>
    <property type="project" value="UniProtKB-ARBA"/>
</dbReference>
<dbReference type="SUPFAM" id="SSF51621">
    <property type="entry name" value="Phosphoenolpyruvate/pyruvate domain"/>
    <property type="match status" value="1"/>
</dbReference>